<reference evidence="1" key="1">
    <citation type="submission" date="2019-11" db="EMBL/GenBank/DDBJ databases">
        <title>Nori genome reveals adaptations in red seaweeds to the harsh intertidal environment.</title>
        <authorList>
            <person name="Wang D."/>
            <person name="Mao Y."/>
        </authorList>
    </citation>
    <scope>NUCLEOTIDE SEQUENCE</scope>
    <source>
        <tissue evidence="1">Gametophyte</tissue>
    </source>
</reference>
<organism evidence="1 2">
    <name type="scientific">Pyropia yezoensis</name>
    <name type="common">Susabi-nori</name>
    <name type="synonym">Porphyra yezoensis</name>
    <dbReference type="NCBI Taxonomy" id="2788"/>
    <lineage>
        <taxon>Eukaryota</taxon>
        <taxon>Rhodophyta</taxon>
        <taxon>Bangiophyceae</taxon>
        <taxon>Bangiales</taxon>
        <taxon>Bangiaceae</taxon>
        <taxon>Pyropia</taxon>
    </lineage>
</organism>
<comment type="caution">
    <text evidence="1">The sequence shown here is derived from an EMBL/GenBank/DDBJ whole genome shotgun (WGS) entry which is preliminary data.</text>
</comment>
<proteinExistence type="predicted"/>
<evidence type="ECO:0000313" key="2">
    <source>
        <dbReference type="Proteomes" id="UP000798662"/>
    </source>
</evidence>
<sequence length="576" mass="59749">MKREFKERISKRCQTFGECWLRVKRANLTGNPSEEDLIEATKAEFEKTSGYQAIQGQREQVEGLHYRDKADTWVNSWKVLRVIDKYSGAAALAASSGARGGARGNPPIPDNCDEDEDFVVPKGDEEGAMNPAKRAGEFQSRPTGTRAAKAARTTEVALVRQAAATTNVLESYLVVSREKKGQASWTGPDVRNTAEAATWRRIEAQERLAAFLARRAARMGDGAAATAAAQPRRASPTLDLPDLPASPTPGRDARVAGEAAATAAAPTLPASPDIDMPDLPAPPTPGRSPAARADSDGGSGGLGHPTPGGGAFLDEARSPSASPCASPPALPPTAPATSTAEVCAGPALFCLETDDEVGMDATLRTGRAGVTDGAHRRTSNCNGAADVAAAGTAAAFVPTARMKLEAVADVAAFFDQGAAAVVPAAPAEQEAADDAESAYQEAAARALERLTRADAAGADLRGTSDEGARSGVPVTARVADAALTLFPGGDNGTDSDGDDGNVRQRKRRPFAQPRPRRAPATRTATRGRRSQATKQSAFERSLKRAAAAAGMDPSKLDVSTEEESTDGGLSTGSVTV</sequence>
<dbReference type="Proteomes" id="UP000798662">
    <property type="component" value="Chromosome 1"/>
</dbReference>
<keyword evidence="2" id="KW-1185">Reference proteome</keyword>
<evidence type="ECO:0000313" key="1">
    <source>
        <dbReference type="EMBL" id="KAK1862614.1"/>
    </source>
</evidence>
<gene>
    <name evidence="1" type="ORF">I4F81_005182</name>
</gene>
<accession>A0ACC3BY31</accession>
<protein>
    <submittedName>
        <fullName evidence="1">Uncharacterized protein</fullName>
    </submittedName>
</protein>
<name>A0ACC3BY31_PYRYE</name>
<dbReference type="EMBL" id="CM020618">
    <property type="protein sequence ID" value="KAK1862614.1"/>
    <property type="molecule type" value="Genomic_DNA"/>
</dbReference>